<dbReference type="EMBL" id="JAFBEI010000017">
    <property type="protein sequence ID" value="MBM7636162.1"/>
    <property type="molecule type" value="Genomic_DNA"/>
</dbReference>
<accession>A0ABS2PLL8</accession>
<name>A0ABS2PLL8_9STRE</name>
<gene>
    <name evidence="2" type="ORF">JOC31_000981</name>
</gene>
<dbReference type="Proteomes" id="UP000809081">
    <property type="component" value="Unassembled WGS sequence"/>
</dbReference>
<protein>
    <recommendedName>
        <fullName evidence="4">XRE family transcriptional regulator</fullName>
    </recommendedName>
</protein>
<feature type="transmembrane region" description="Helical" evidence="1">
    <location>
        <begin position="33"/>
        <end position="51"/>
    </location>
</feature>
<keyword evidence="1" id="KW-0812">Transmembrane</keyword>
<keyword evidence="3" id="KW-1185">Reference proteome</keyword>
<keyword evidence="1" id="KW-1133">Transmembrane helix</keyword>
<dbReference type="RefSeq" id="WP_205017055.1">
    <property type="nucleotide sequence ID" value="NZ_JAFBEI010000017.1"/>
</dbReference>
<keyword evidence="1" id="KW-0472">Membrane</keyword>
<evidence type="ECO:0000256" key="1">
    <source>
        <dbReference type="SAM" id="Phobius"/>
    </source>
</evidence>
<reference evidence="2 3" key="1">
    <citation type="submission" date="2021-01" db="EMBL/GenBank/DDBJ databases">
        <title>Genomic Encyclopedia of Type Strains, Phase IV (KMG-IV): sequencing the most valuable type-strain genomes for metagenomic binning, comparative biology and taxonomic classification.</title>
        <authorList>
            <person name="Goeker M."/>
        </authorList>
    </citation>
    <scope>NUCLEOTIDE SEQUENCE [LARGE SCALE GENOMIC DNA]</scope>
    <source>
        <strain evidence="2 3">DSM 27513</strain>
    </source>
</reference>
<comment type="caution">
    <text evidence="2">The sequence shown here is derived from an EMBL/GenBank/DDBJ whole genome shotgun (WGS) entry which is preliminary data.</text>
</comment>
<sequence length="55" mass="6611">MSKKNELLEQDILEKIDKARYEKPEKEKNRHSIFYLVVVTLVTLAVVYSLVRYLR</sequence>
<proteinExistence type="predicted"/>
<evidence type="ECO:0000313" key="2">
    <source>
        <dbReference type="EMBL" id="MBM7636162.1"/>
    </source>
</evidence>
<organism evidence="2 3">
    <name type="scientific">Streptococcus saliviloxodontae</name>
    <dbReference type="NCBI Taxonomy" id="1349416"/>
    <lineage>
        <taxon>Bacteria</taxon>
        <taxon>Bacillati</taxon>
        <taxon>Bacillota</taxon>
        <taxon>Bacilli</taxon>
        <taxon>Lactobacillales</taxon>
        <taxon>Streptococcaceae</taxon>
        <taxon>Streptococcus</taxon>
    </lineage>
</organism>
<evidence type="ECO:0008006" key="4">
    <source>
        <dbReference type="Google" id="ProtNLM"/>
    </source>
</evidence>
<evidence type="ECO:0000313" key="3">
    <source>
        <dbReference type="Proteomes" id="UP000809081"/>
    </source>
</evidence>